<dbReference type="PANTHER" id="PTHR32305:SF15">
    <property type="entry name" value="PROTEIN RHSA-RELATED"/>
    <property type="match status" value="1"/>
</dbReference>
<feature type="domain" description="Teneurin-like YD-shell" evidence="2">
    <location>
        <begin position="1330"/>
        <end position="1578"/>
    </location>
</feature>
<dbReference type="PANTHER" id="PTHR32305">
    <property type="match status" value="1"/>
</dbReference>
<dbReference type="InterPro" id="IPR050708">
    <property type="entry name" value="T6SS_VgrG/RHS"/>
</dbReference>
<gene>
    <name evidence="3" type="ORF">PUW23_12975</name>
</gene>
<dbReference type="Pfam" id="PF25023">
    <property type="entry name" value="TEN_YD-shell"/>
    <property type="match status" value="1"/>
</dbReference>
<organism evidence="3 4">
    <name type="scientific">Paenibacillus urinalis</name>
    <dbReference type="NCBI Taxonomy" id="521520"/>
    <lineage>
        <taxon>Bacteria</taxon>
        <taxon>Bacillati</taxon>
        <taxon>Bacillota</taxon>
        <taxon>Bacilli</taxon>
        <taxon>Bacillales</taxon>
        <taxon>Paenibacillaceae</taxon>
        <taxon>Paenibacillus</taxon>
    </lineage>
</organism>
<name>A0AAX3MS90_9BACL</name>
<evidence type="ECO:0000256" key="1">
    <source>
        <dbReference type="ARBA" id="ARBA00022737"/>
    </source>
</evidence>
<dbReference type="Gene3D" id="2.180.10.10">
    <property type="entry name" value="RHS repeat-associated core"/>
    <property type="match status" value="2"/>
</dbReference>
<sequence>MKNNWARYLSIFMILVLLITSVPFSLAEAKKDDTDKKSQRAEIAKSFNEDESEIQSLLDKGHTASEISVAYMNQATEEITLEQALGKATKVTLNRSKDESVVDKLATKPKVEKEKSTVANKDSNVTAAAAVENPVDKETLNNLDLETNNAPYSIGSTGESISTLDGSLSLSSADITLPGRNGLSFNLTRSYNSSDSQYYDIKSTIYDDDDLIYSVFFKGRERTYRLLFAPKFQMLHKREYAKTDGTDSEIQVIGTDEWTLDSSIKKSDADKLASKLQNAKPSYTSPWSESVNGYKKRDIYTYVDNSVQSVDVSMEYTGESTTGEFLRHQYIQESEAKAELNLLNSLAGSTEYLFDDAEITGTDETEYLIKLYDIDSKSGEVQPARIDVEPNTEGKWVSSQTTIKTYEDTWFPLGKGWSWNIPYIKDGTYVHLASGGTYERDGSSLKGYPWDDISIADQSGTISVNQQQQTYKYILSSIDGSKQYFNADGHLIKMTDSYGNYIDFAYAPSADYGRALLSKISDPLGNEINITYSKSKVVVTSGTKTITYSKISIQNNGNEIEILDRVTDPENRVTRYEYTQATDTRYNMLDDNVSTGISNGYALINTVYHPTGAETKYEYKSLPTTRYVGPDAVNQAYQIYSREDRIVTLNPDTQKPTYTASNRVNFDYPKDIGSSYGSDLTFSTVTDDGLAKTTYQYDKDYIDASTPTTYYLANIKQEQSGLETSVNYTYDRAKQLTTPSETSTSYKDIQTGKTRTESTKTEYDAYGNITSQTDEQGVTIVYTYHPRTNLVHTILQPVDEGRKIYTEVTKTSHSDPDVVTQKENSQNGKLLGMSDYDYDSYGNVTKVKTKLDAEDLTKESVQAFEYDPKYKNAFITSQQTSGIDSAGKPFTLKIGAEYDLATGNMLKYIDGKNLVTSYEFDKLDRLLKITNPDQTIVSTDYDDDKNTITQTSETGAVTEIQFDPLGRETQQGIYKNGSYVAKQKIEYDNYSRIDYQEDAVGNVTNYDYQSLSNGLKTIITYPDNSKYTTIENVIDLKSTEVDGLGNKIETTMDQMGQPVSTVETAMNSNDPAQSKVTQIEKLSYDYIGNVKTIEDAKKQVTKYDYDFLGNVKSVTDAKLNKTSYEYDLTGNLTKIIYPDGSFTEKLYDEAGRLKVSQQQGGKQETYLYDGNSNLKEHHTRTGVVLKYDYDTLNRLEFRQDGSETIQFTYTLDGLRNSMSDSSGITSYAYDEDTRELQSITYPDQKKLVYQYDERGNVKNQTGPFNDSVTFDYDTMSRIEKVNGGQDGAYTYNANGSVKTKTRGNGITAAYSFEGLKLSSLEYEHPSLSAANYRYQYDDNSNITTQTKDNITHSFTYDELDRIKTSSLFQEVYDYDTRGNRQTLQSEQVPEDTNSNYVYDNWDRLTEVTTTDQTKVTYQYNGDDLMIERTENGITSRYYYDQYGNIIAEGSVQTDGSVKKVASYVRNGNQLNYRVDEQGEKQYYVLNGHGDVEYIVDSDGEILNSYTYDLWGKPISKNEKVSNIFLYAGEYWDPSTNLQYLRARWYNPNIGRFINEDTYEGQINSPQTLNLYAYVQNNPLIYTDPTGHASQGHVVGTLLDVAKQDGTNSERYWRIRSNLGTQALNFFPDAKEDGNNKFKYLFNMATLSGYSSGQASWAKEQLMFAFETKYQYDQAAFEQYLNGLLISLHVSIPKVPKVASAAASVTRVARNSQVGVLGELKLAELVGGKPNQYFKTTLGGRYVDQLSNGIAYESKMGFVNYSSKVMTQISKDAELLSNGSIDGATWVFFRSPSTGKIGADQRVLDALASYGIKYIFK</sequence>
<dbReference type="EMBL" id="CP118101">
    <property type="protein sequence ID" value="WDH80481.1"/>
    <property type="molecule type" value="Genomic_DNA"/>
</dbReference>
<evidence type="ECO:0000313" key="3">
    <source>
        <dbReference type="EMBL" id="WDH80481.1"/>
    </source>
</evidence>
<protein>
    <recommendedName>
        <fullName evidence="2">Teneurin-like YD-shell domain-containing protein</fullName>
    </recommendedName>
</protein>
<evidence type="ECO:0000313" key="4">
    <source>
        <dbReference type="Proteomes" id="UP001220962"/>
    </source>
</evidence>
<dbReference type="RefSeq" id="WP_274358687.1">
    <property type="nucleotide sequence ID" value="NZ_CP118101.1"/>
</dbReference>
<accession>A0AAX3MS90</accession>
<dbReference type="Proteomes" id="UP001220962">
    <property type="component" value="Chromosome"/>
</dbReference>
<reference evidence="3" key="1">
    <citation type="submission" date="2023-02" db="EMBL/GenBank/DDBJ databases">
        <title>Pathogen: clinical or host-associated sample.</title>
        <authorList>
            <person name="Hergert J."/>
            <person name="Casey R."/>
            <person name="Wagner J."/>
            <person name="Young E.L."/>
            <person name="Oakeson K.F."/>
        </authorList>
    </citation>
    <scope>NUCLEOTIDE SEQUENCE</scope>
    <source>
        <strain evidence="3">2022CK-00830</strain>
    </source>
</reference>
<keyword evidence="1" id="KW-0677">Repeat</keyword>
<dbReference type="InterPro" id="IPR006530">
    <property type="entry name" value="YD"/>
</dbReference>
<proteinExistence type="predicted"/>
<dbReference type="InterPro" id="IPR056823">
    <property type="entry name" value="TEN-like_YD-shell"/>
</dbReference>
<dbReference type="InterPro" id="IPR031325">
    <property type="entry name" value="RHS_repeat"/>
</dbReference>
<dbReference type="InterPro" id="IPR022385">
    <property type="entry name" value="Rhs_assc_core"/>
</dbReference>
<dbReference type="NCBIfam" id="TIGR01643">
    <property type="entry name" value="YD_repeat_2x"/>
    <property type="match status" value="3"/>
</dbReference>
<evidence type="ECO:0000259" key="2">
    <source>
        <dbReference type="Pfam" id="PF25023"/>
    </source>
</evidence>
<dbReference type="Pfam" id="PF05593">
    <property type="entry name" value="RHS_repeat"/>
    <property type="match status" value="2"/>
</dbReference>
<dbReference type="NCBIfam" id="TIGR03696">
    <property type="entry name" value="Rhs_assc_core"/>
    <property type="match status" value="1"/>
</dbReference>